<protein>
    <submittedName>
        <fullName evidence="1">Uncharacterized protein</fullName>
    </submittedName>
</protein>
<name>A0A947DG11_9CYAN</name>
<gene>
    <name evidence="1" type="ORF">IXB50_13155</name>
</gene>
<dbReference type="Proteomes" id="UP000717364">
    <property type="component" value="Unassembled WGS sequence"/>
</dbReference>
<organism evidence="1 2">
    <name type="scientific">Leptothoe spongobia TAU-MAC 1115</name>
    <dbReference type="NCBI Taxonomy" id="1967444"/>
    <lineage>
        <taxon>Bacteria</taxon>
        <taxon>Bacillati</taxon>
        <taxon>Cyanobacteriota</taxon>
        <taxon>Cyanophyceae</taxon>
        <taxon>Nodosilineales</taxon>
        <taxon>Cymatolegaceae</taxon>
        <taxon>Leptothoe</taxon>
        <taxon>Leptothoe spongobia</taxon>
    </lineage>
</organism>
<keyword evidence="2" id="KW-1185">Reference proteome</keyword>
<dbReference type="AlphaFoldDB" id="A0A947DG11"/>
<accession>A0A947DG11</accession>
<dbReference type="EMBL" id="JADOES010000024">
    <property type="protein sequence ID" value="MBT9316373.1"/>
    <property type="molecule type" value="Genomic_DNA"/>
</dbReference>
<dbReference type="RefSeq" id="WP_215609440.1">
    <property type="nucleotide sequence ID" value="NZ_JADOES010000024.1"/>
</dbReference>
<comment type="caution">
    <text evidence="1">The sequence shown here is derived from an EMBL/GenBank/DDBJ whole genome shotgun (WGS) entry which is preliminary data.</text>
</comment>
<reference evidence="1" key="1">
    <citation type="submission" date="2020-11" db="EMBL/GenBank/DDBJ databases">
        <authorList>
            <person name="Konstantinou D."/>
            <person name="Gkelis S."/>
            <person name="Popin R."/>
            <person name="Fewer D."/>
            <person name="Sivonen K."/>
        </authorList>
    </citation>
    <scope>NUCLEOTIDE SEQUENCE</scope>
    <source>
        <strain evidence="1">TAU-MAC 1115</strain>
    </source>
</reference>
<reference evidence="1" key="2">
    <citation type="journal article" date="2021" name="Mar. Drugs">
        <title>Genome Reduction and Secondary Metabolism of the Marine Sponge-Associated Cyanobacterium Leptothoe.</title>
        <authorList>
            <person name="Konstantinou D."/>
            <person name="Popin R.V."/>
            <person name="Fewer D.P."/>
            <person name="Sivonen K."/>
            <person name="Gkelis S."/>
        </authorList>
    </citation>
    <scope>NUCLEOTIDE SEQUENCE</scope>
    <source>
        <strain evidence="1">TAU-MAC 1115</strain>
    </source>
</reference>
<evidence type="ECO:0000313" key="1">
    <source>
        <dbReference type="EMBL" id="MBT9316373.1"/>
    </source>
</evidence>
<evidence type="ECO:0000313" key="2">
    <source>
        <dbReference type="Proteomes" id="UP000717364"/>
    </source>
</evidence>
<sequence length="168" mass="19449">MSAKRWPFSKPTGVVLSLRVERLNTEFRQLDIKHTLTHQAHRFRFELTQPSQLLVQVSSTIAQAKGWHRAGYLAHILREAPIANPIADVERLYFGQQYLSIPWTGLGYYLEFWPHTWISNYRIEVWARESSTLETTVSVQNQIGLLLFQTGDNSPEPFTFFGVSILFP</sequence>
<proteinExistence type="predicted"/>